<protein>
    <submittedName>
        <fullName evidence="1">Uncharacterized protein</fullName>
    </submittedName>
</protein>
<reference evidence="1 2" key="1">
    <citation type="submission" date="2020-05" db="EMBL/GenBank/DDBJ databases">
        <title>Azospirillum oleiclasticum sp. nov, a nitrogen-fixing and heavy crude oil-emulsifying bacterium isolated from the crude oil of Yumen Oilfield.</title>
        <authorList>
            <person name="Wu D."/>
            <person name="Cai M."/>
            <person name="Zhang X."/>
        </authorList>
    </citation>
    <scope>NUCLEOTIDE SEQUENCE [LARGE SCALE GENOMIC DNA]</scope>
    <source>
        <strain evidence="1 2">ROY-1-1-2</strain>
    </source>
</reference>
<name>A0ABX2T1G6_9PROT</name>
<keyword evidence="2" id="KW-1185">Reference proteome</keyword>
<organism evidence="1 2">
    <name type="scientific">Azospirillum oleiclasticum</name>
    <dbReference type="NCBI Taxonomy" id="2735135"/>
    <lineage>
        <taxon>Bacteria</taxon>
        <taxon>Pseudomonadati</taxon>
        <taxon>Pseudomonadota</taxon>
        <taxon>Alphaproteobacteria</taxon>
        <taxon>Rhodospirillales</taxon>
        <taxon>Azospirillaceae</taxon>
        <taxon>Azospirillum</taxon>
    </lineage>
</organism>
<evidence type="ECO:0000313" key="2">
    <source>
        <dbReference type="Proteomes" id="UP000584642"/>
    </source>
</evidence>
<accession>A0ABX2T1G6</accession>
<sequence>MFEPHDIGRITPEEQVDALRTLVATFSTSVVRPGGKAPRNAVTAEIIDILDEVPSDRAEAVAQLFSMMALRLRRKGTPRRTTFRLALETALLARNYTGDATPSSEVAYLSAGRPGLGAIDVACGDLEARVADVPPDDRRPWLTAQAVAAGMIDADGRHRLGGADRNVGDLAVAEFLIRAAAQYLAGSTPVGDGGSGRKG</sequence>
<dbReference type="Proteomes" id="UP000584642">
    <property type="component" value="Unassembled WGS sequence"/>
</dbReference>
<dbReference type="EMBL" id="JABFDB010000001">
    <property type="protein sequence ID" value="NYZ18152.1"/>
    <property type="molecule type" value="Genomic_DNA"/>
</dbReference>
<proteinExistence type="predicted"/>
<comment type="caution">
    <text evidence="1">The sequence shown here is derived from an EMBL/GenBank/DDBJ whole genome shotgun (WGS) entry which is preliminary data.</text>
</comment>
<gene>
    <name evidence="1" type="ORF">HND93_00390</name>
</gene>
<dbReference type="RefSeq" id="WP_180279921.1">
    <property type="nucleotide sequence ID" value="NZ_JABFDB010000001.1"/>
</dbReference>
<evidence type="ECO:0000313" key="1">
    <source>
        <dbReference type="EMBL" id="NYZ18152.1"/>
    </source>
</evidence>